<comment type="caution">
    <text evidence="2">The sequence shown here is derived from an EMBL/GenBank/DDBJ whole genome shotgun (WGS) entry which is preliminary data.</text>
</comment>
<dbReference type="EMBL" id="VIGV01000003">
    <property type="protein sequence ID" value="TWS24279.1"/>
    <property type="molecule type" value="Genomic_DNA"/>
</dbReference>
<keyword evidence="1" id="KW-0812">Transmembrane</keyword>
<gene>
    <name evidence="2" type="ORF">FK268_11800</name>
</gene>
<protein>
    <recommendedName>
        <fullName evidence="4">DUF5671 domain-containing protein</fullName>
    </recommendedName>
</protein>
<accession>A0A5C5RMJ0</accession>
<feature type="transmembrane region" description="Helical" evidence="1">
    <location>
        <begin position="41"/>
        <end position="61"/>
    </location>
</feature>
<feature type="transmembrane region" description="Helical" evidence="1">
    <location>
        <begin position="200"/>
        <end position="218"/>
    </location>
</feature>
<keyword evidence="1" id="KW-0472">Membrane</keyword>
<reference evidence="2 3" key="1">
    <citation type="submission" date="2019-06" db="EMBL/GenBank/DDBJ databases">
        <authorList>
            <person name="Teng J.L.L."/>
            <person name="Lee H.H."/>
            <person name="Lau S.K.P."/>
            <person name="Woo P.C.Y."/>
        </authorList>
    </citation>
    <scope>NUCLEOTIDE SEQUENCE [LARGE SCALE GENOMIC DNA]</scope>
    <source>
        <strain evidence="2 3">HKU70</strain>
    </source>
</reference>
<keyword evidence="3" id="KW-1185">Reference proteome</keyword>
<keyword evidence="1" id="KW-1133">Transmembrane helix</keyword>
<dbReference type="AlphaFoldDB" id="A0A5C5RMJ0"/>
<name>A0A5C5RMJ0_9ACTN</name>
<reference evidence="2 3" key="2">
    <citation type="submission" date="2019-08" db="EMBL/GenBank/DDBJ databases">
        <title>Tsukamurella conjunctivitidis sp. nov., Tsukamurella assacharolytica sp. nov. and Tsukamurella sputae sp. nov. isolated from patients with conjunctivitis, bacteraemia (lymphoma) and respiratory infection (sputum) in Hong Kong.</title>
        <authorList>
            <person name="Fok K.M.N."/>
            <person name="Fong J.Y.H."/>
        </authorList>
    </citation>
    <scope>NUCLEOTIDE SEQUENCE [LARGE SCALE GENOMIC DNA]</scope>
    <source>
        <strain evidence="2 3">HKU70</strain>
    </source>
</reference>
<feature type="transmembrane region" description="Helical" evidence="1">
    <location>
        <begin position="230"/>
        <end position="251"/>
    </location>
</feature>
<feature type="transmembrane region" description="Helical" evidence="1">
    <location>
        <begin position="127"/>
        <end position="149"/>
    </location>
</feature>
<dbReference type="Proteomes" id="UP000319792">
    <property type="component" value="Unassembled WGS sequence"/>
</dbReference>
<feature type="transmembrane region" description="Helical" evidence="1">
    <location>
        <begin position="161"/>
        <end position="180"/>
    </location>
</feature>
<evidence type="ECO:0000256" key="1">
    <source>
        <dbReference type="SAM" id="Phobius"/>
    </source>
</evidence>
<dbReference type="RefSeq" id="WP_146434173.1">
    <property type="nucleotide sequence ID" value="NZ_VIGV01000003.1"/>
</dbReference>
<evidence type="ECO:0008006" key="4">
    <source>
        <dbReference type="Google" id="ProtNLM"/>
    </source>
</evidence>
<proteinExistence type="predicted"/>
<evidence type="ECO:0000313" key="3">
    <source>
        <dbReference type="Proteomes" id="UP000319792"/>
    </source>
</evidence>
<organism evidence="2 3">
    <name type="scientific">Tsukamurella sputi</name>
    <dbReference type="NCBI Taxonomy" id="2591848"/>
    <lineage>
        <taxon>Bacteria</taxon>
        <taxon>Bacillati</taxon>
        <taxon>Actinomycetota</taxon>
        <taxon>Actinomycetes</taxon>
        <taxon>Mycobacteriales</taxon>
        <taxon>Tsukamurellaceae</taxon>
        <taxon>Tsukamurella</taxon>
    </lineage>
</organism>
<feature type="transmembrane region" description="Helical" evidence="1">
    <location>
        <begin position="81"/>
        <end position="100"/>
    </location>
</feature>
<sequence>MIIGILTIAALVWVIRGTGTEEALGESPSYTEYRRVLRRRLVVAFGVSTAALLVLIAAIFISTFVHPSTAENVLPRPIQQLIGLAWVPGLFLFPLLALLVTERTTRPDGPRIATLTPHGPFDIVPRWMTWTLIAFTAATAISPVTLLIAEGSDDSFSLWSDYAGFVLALIVTALVIVAAARRPDIDPLTGTDGWSRRGTAIRALCLLFVAEAVVLTDAVSTVRNSLGHPLVADGTGLLLFALTAGALSIFARPHLAAPASERGFPTADHRAARP</sequence>
<dbReference type="OrthoDB" id="4775345at2"/>
<evidence type="ECO:0000313" key="2">
    <source>
        <dbReference type="EMBL" id="TWS24279.1"/>
    </source>
</evidence>